<dbReference type="Gene3D" id="1.20.81.30">
    <property type="entry name" value="Type II secretion system (T2SS), domain F"/>
    <property type="match status" value="2"/>
</dbReference>
<dbReference type="Proteomes" id="UP000230008">
    <property type="component" value="Chromosome"/>
</dbReference>
<dbReference type="PANTHER" id="PTHR30012">
    <property type="entry name" value="GENERAL SECRETION PATHWAY PROTEIN"/>
    <property type="match status" value="1"/>
</dbReference>
<dbReference type="InterPro" id="IPR003004">
    <property type="entry name" value="GspF/PilC"/>
</dbReference>
<feature type="domain" description="Type II secretion system protein GspF" evidence="8">
    <location>
        <begin position="235"/>
        <end position="354"/>
    </location>
</feature>
<comment type="similarity">
    <text evidence="2">Belongs to the GSP F family.</text>
</comment>
<evidence type="ECO:0000313" key="10">
    <source>
        <dbReference type="Proteomes" id="UP000230008"/>
    </source>
</evidence>
<dbReference type="AlphaFoldDB" id="A0A2D3T2T6"/>
<evidence type="ECO:0000256" key="3">
    <source>
        <dbReference type="ARBA" id="ARBA00022475"/>
    </source>
</evidence>
<evidence type="ECO:0000256" key="7">
    <source>
        <dbReference type="SAM" id="Phobius"/>
    </source>
</evidence>
<keyword evidence="3" id="KW-1003">Cell membrane</keyword>
<keyword evidence="4 7" id="KW-0812">Transmembrane</keyword>
<organism evidence="9 10">
    <name type="scientific">Candidatus Williamhamiltonella defendens</name>
    <dbReference type="NCBI Taxonomy" id="138072"/>
    <lineage>
        <taxon>Bacteria</taxon>
        <taxon>Pseudomonadati</taxon>
        <taxon>Pseudomonadota</taxon>
        <taxon>Gammaproteobacteria</taxon>
        <taxon>Enterobacterales</taxon>
        <taxon>Enterobacteriaceae</taxon>
        <taxon>aphid secondary symbionts</taxon>
        <taxon>Candidatus Williamhamiltonella</taxon>
    </lineage>
</organism>
<dbReference type="GO" id="GO:0005886">
    <property type="term" value="C:plasma membrane"/>
    <property type="evidence" value="ECO:0007669"/>
    <property type="project" value="UniProtKB-SubCell"/>
</dbReference>
<dbReference type="PANTHER" id="PTHR30012:SF0">
    <property type="entry name" value="TYPE II SECRETION SYSTEM PROTEIN F-RELATED"/>
    <property type="match status" value="1"/>
</dbReference>
<feature type="transmembrane region" description="Helical" evidence="7">
    <location>
        <begin position="335"/>
        <end position="355"/>
    </location>
</feature>
<evidence type="ECO:0000259" key="8">
    <source>
        <dbReference type="Pfam" id="PF00482"/>
    </source>
</evidence>
<evidence type="ECO:0000256" key="4">
    <source>
        <dbReference type="ARBA" id="ARBA00022692"/>
    </source>
</evidence>
<feature type="transmembrane region" description="Helical" evidence="7">
    <location>
        <begin position="131"/>
        <end position="156"/>
    </location>
</feature>
<gene>
    <name evidence="9" type="ORF">BJP41_05185</name>
</gene>
<protein>
    <submittedName>
        <fullName evidence="9">Pilus assembly protein PilR</fullName>
    </submittedName>
</protein>
<evidence type="ECO:0000256" key="6">
    <source>
        <dbReference type="ARBA" id="ARBA00023136"/>
    </source>
</evidence>
<dbReference type="InterPro" id="IPR042094">
    <property type="entry name" value="T2SS_GspF_sf"/>
</dbReference>
<evidence type="ECO:0000256" key="1">
    <source>
        <dbReference type="ARBA" id="ARBA00004651"/>
    </source>
</evidence>
<dbReference type="Pfam" id="PF00482">
    <property type="entry name" value="T2SSF"/>
    <property type="match status" value="2"/>
</dbReference>
<keyword evidence="5 7" id="KW-1133">Transmembrane helix</keyword>
<keyword evidence="6 7" id="KW-0472">Membrane</keyword>
<reference evidence="10" key="1">
    <citation type="submission" date="2016-10" db="EMBL/GenBank/DDBJ databases">
        <authorList>
            <person name="Chevignon G."/>
        </authorList>
    </citation>
    <scope>NUCLEOTIDE SEQUENCE [LARGE SCALE GENOMIC DNA]</scope>
    <source>
        <strain evidence="10">A2C</strain>
    </source>
</reference>
<sequence>MLPLLTSTVVAVKPRIDATLRWIYQKTFSARDRIAFYDMLAFLLDNNKSLQQAFMDMRNVVTDFGRKHHPCSVLLTDCLSALDEGQGAFEKVLIEWVPVQEASLMGSGMLSGQLSDALRRTIQMVEGKKTMLSALLGALGYPCFLLGIVVLMMHMVCEKFIPKLARLVPREKWEGPLSLLTGMSEFMVHFEWLLLFGLLALSGLIVWSMGHWVNRKIADRLPPWSIYRAVQGVYFLLNIAALLRVNIPVMQAVHMLGETASPWLERRINETLHYMRQGEHLGLALKSTGYHFPSRDCVNQMMLLTEGTGAENSLEQYADRWLAITIQQVRTTSRYLTGLCFLLVFGYMLLLLLASNDLSTLVNQMR</sequence>
<name>A0A2D3T2T6_9ENTR</name>
<proteinExistence type="inferred from homology"/>
<dbReference type="EMBL" id="CP017606">
    <property type="protein sequence ID" value="ATW29831.1"/>
    <property type="molecule type" value="Genomic_DNA"/>
</dbReference>
<evidence type="ECO:0000256" key="5">
    <source>
        <dbReference type="ARBA" id="ARBA00022989"/>
    </source>
</evidence>
<reference evidence="10" key="2">
    <citation type="submission" date="2017-11" db="EMBL/GenBank/DDBJ databases">
        <title>PacBio sequencing of new strain of the secondary endosymbiont Candidatus Hamiltonella defensa.</title>
        <authorList>
            <person name="Strand M.R."/>
            <person name="Oliver K."/>
        </authorList>
    </citation>
    <scope>NUCLEOTIDE SEQUENCE [LARGE SCALE GENOMIC DNA]</scope>
    <source>
        <strain evidence="10">A2C</strain>
    </source>
</reference>
<accession>A0A2D3T2T6</accession>
<dbReference type="InterPro" id="IPR018076">
    <property type="entry name" value="T2SS_GspF_dom"/>
</dbReference>
<evidence type="ECO:0000256" key="2">
    <source>
        <dbReference type="ARBA" id="ARBA00005745"/>
    </source>
</evidence>
<feature type="domain" description="Type II secretion system protein GspF" evidence="8">
    <location>
        <begin position="36"/>
        <end position="156"/>
    </location>
</feature>
<dbReference type="RefSeq" id="WP_100103268.1">
    <property type="nucleotide sequence ID" value="NZ_CAWNMT010000001.1"/>
</dbReference>
<feature type="transmembrane region" description="Helical" evidence="7">
    <location>
        <begin position="192"/>
        <end position="213"/>
    </location>
</feature>
<evidence type="ECO:0000313" key="9">
    <source>
        <dbReference type="EMBL" id="ATW29831.1"/>
    </source>
</evidence>
<comment type="subcellular location">
    <subcellularLocation>
        <location evidence="1">Cell membrane</location>
        <topology evidence="1">Multi-pass membrane protein</topology>
    </subcellularLocation>
</comment>